<evidence type="ECO:0000313" key="11">
    <source>
        <dbReference type="Proteomes" id="UP000321577"/>
    </source>
</evidence>
<evidence type="ECO:0000256" key="7">
    <source>
        <dbReference type="ARBA" id="ARBA00038093"/>
    </source>
</evidence>
<reference evidence="10 11" key="1">
    <citation type="submission" date="2019-07" db="EMBL/GenBank/DDBJ databases">
        <title>Whole genome shotgun sequence of Brevifollis gellanilyticus NBRC 108608.</title>
        <authorList>
            <person name="Hosoyama A."/>
            <person name="Uohara A."/>
            <person name="Ohji S."/>
            <person name="Ichikawa N."/>
        </authorList>
    </citation>
    <scope>NUCLEOTIDE SEQUENCE [LARGE SCALE GENOMIC DNA]</scope>
    <source>
        <strain evidence="10 11">NBRC 108608</strain>
    </source>
</reference>
<dbReference type="HAMAP" id="MF_00265">
    <property type="entry name" value="VapC_Nob1"/>
    <property type="match status" value="1"/>
</dbReference>
<dbReference type="PANTHER" id="PTHR33653">
    <property type="entry name" value="RIBONUCLEASE VAPC2"/>
    <property type="match status" value="1"/>
</dbReference>
<dbReference type="OrthoDB" id="9804823at2"/>
<dbReference type="InterPro" id="IPR002716">
    <property type="entry name" value="PIN_dom"/>
</dbReference>
<dbReference type="InterPro" id="IPR022907">
    <property type="entry name" value="VapC_family"/>
</dbReference>
<comment type="cofactor">
    <cofactor evidence="1 8">
        <name>Mg(2+)</name>
        <dbReference type="ChEBI" id="CHEBI:18420"/>
    </cofactor>
</comment>
<name>A0A512MHQ2_9BACT</name>
<dbReference type="SUPFAM" id="SSF88723">
    <property type="entry name" value="PIN domain-like"/>
    <property type="match status" value="1"/>
</dbReference>
<dbReference type="Proteomes" id="UP000321577">
    <property type="component" value="Unassembled WGS sequence"/>
</dbReference>
<sequence>MSQAVTHVLDTSALLAHYLEEPGFDLVETLTADPQNHVCISSVTWLEFRVRLEQLVADAATKSRTLDIYRALLGEGIPVNDAISNRALLLRQSSQGRLPNMDALIAATAAEHGAILVHRDPHMAGIPTTVVAQLVLPDK</sequence>
<dbReference type="EC" id="3.1.-.-" evidence="8"/>
<evidence type="ECO:0000256" key="5">
    <source>
        <dbReference type="ARBA" id="ARBA00022801"/>
    </source>
</evidence>
<dbReference type="GO" id="GO:0090729">
    <property type="term" value="F:toxin activity"/>
    <property type="evidence" value="ECO:0007669"/>
    <property type="project" value="UniProtKB-KW"/>
</dbReference>
<dbReference type="Gene3D" id="3.40.50.1010">
    <property type="entry name" value="5'-nuclease"/>
    <property type="match status" value="1"/>
</dbReference>
<dbReference type="InterPro" id="IPR029060">
    <property type="entry name" value="PIN-like_dom_sf"/>
</dbReference>
<keyword evidence="4 8" id="KW-0479">Metal-binding</keyword>
<feature type="binding site" evidence="8">
    <location>
        <position position="10"/>
    </location>
    <ligand>
        <name>Mg(2+)</name>
        <dbReference type="ChEBI" id="CHEBI:18420"/>
    </ligand>
</feature>
<feature type="domain" description="PIN" evidence="9">
    <location>
        <begin position="8"/>
        <end position="124"/>
    </location>
</feature>
<feature type="binding site" evidence="8">
    <location>
        <position position="102"/>
    </location>
    <ligand>
        <name>Mg(2+)</name>
        <dbReference type="ChEBI" id="CHEBI:18420"/>
    </ligand>
</feature>
<protein>
    <recommendedName>
        <fullName evidence="8">Ribonuclease VapC</fullName>
        <shortName evidence="8">RNase VapC</shortName>
        <ecNumber evidence="8">3.1.-.-</ecNumber>
    </recommendedName>
    <alternativeName>
        <fullName evidence="8">Toxin VapC</fullName>
    </alternativeName>
</protein>
<comment type="similarity">
    <text evidence="7 8">Belongs to the PINc/VapC protein family.</text>
</comment>
<gene>
    <name evidence="8" type="primary">vapC</name>
    <name evidence="10" type="ORF">BGE01nite_55450</name>
</gene>
<evidence type="ECO:0000256" key="3">
    <source>
        <dbReference type="ARBA" id="ARBA00022722"/>
    </source>
</evidence>
<comment type="caution">
    <text evidence="10">The sequence shown here is derived from an EMBL/GenBank/DDBJ whole genome shotgun (WGS) entry which is preliminary data.</text>
</comment>
<organism evidence="10 11">
    <name type="scientific">Brevifollis gellanilyticus</name>
    <dbReference type="NCBI Taxonomy" id="748831"/>
    <lineage>
        <taxon>Bacteria</taxon>
        <taxon>Pseudomonadati</taxon>
        <taxon>Verrucomicrobiota</taxon>
        <taxon>Verrucomicrobiia</taxon>
        <taxon>Verrucomicrobiales</taxon>
        <taxon>Verrucomicrobiaceae</taxon>
    </lineage>
</organism>
<evidence type="ECO:0000256" key="2">
    <source>
        <dbReference type="ARBA" id="ARBA00022649"/>
    </source>
</evidence>
<dbReference type="InterPro" id="IPR050556">
    <property type="entry name" value="Type_II_TA_system_RNase"/>
</dbReference>
<dbReference type="PANTHER" id="PTHR33653:SF1">
    <property type="entry name" value="RIBONUCLEASE VAPC2"/>
    <property type="match status" value="1"/>
</dbReference>
<evidence type="ECO:0000256" key="6">
    <source>
        <dbReference type="ARBA" id="ARBA00022842"/>
    </source>
</evidence>
<keyword evidence="5 8" id="KW-0378">Hydrolase</keyword>
<keyword evidence="8" id="KW-0800">Toxin</keyword>
<keyword evidence="3 8" id="KW-0540">Nuclease</keyword>
<dbReference type="RefSeq" id="WP_146855952.1">
    <property type="nucleotide sequence ID" value="NZ_BKAG01000080.1"/>
</dbReference>
<evidence type="ECO:0000256" key="8">
    <source>
        <dbReference type="HAMAP-Rule" id="MF_00265"/>
    </source>
</evidence>
<keyword evidence="6 8" id="KW-0460">Magnesium</keyword>
<evidence type="ECO:0000256" key="1">
    <source>
        <dbReference type="ARBA" id="ARBA00001946"/>
    </source>
</evidence>
<evidence type="ECO:0000313" key="10">
    <source>
        <dbReference type="EMBL" id="GEP46254.1"/>
    </source>
</evidence>
<dbReference type="EMBL" id="BKAG01000080">
    <property type="protein sequence ID" value="GEP46254.1"/>
    <property type="molecule type" value="Genomic_DNA"/>
</dbReference>
<evidence type="ECO:0000256" key="4">
    <source>
        <dbReference type="ARBA" id="ARBA00022723"/>
    </source>
</evidence>
<dbReference type="Pfam" id="PF01850">
    <property type="entry name" value="PIN"/>
    <property type="match status" value="1"/>
</dbReference>
<keyword evidence="2 8" id="KW-1277">Toxin-antitoxin system</keyword>
<proteinExistence type="inferred from homology"/>
<dbReference type="GO" id="GO:0016787">
    <property type="term" value="F:hydrolase activity"/>
    <property type="evidence" value="ECO:0007669"/>
    <property type="project" value="UniProtKB-KW"/>
</dbReference>
<accession>A0A512MHQ2</accession>
<keyword evidence="11" id="KW-1185">Reference proteome</keyword>
<comment type="function">
    <text evidence="8">Toxic component of a toxin-antitoxin (TA) system. An RNase.</text>
</comment>
<evidence type="ECO:0000259" key="9">
    <source>
        <dbReference type="Pfam" id="PF01850"/>
    </source>
</evidence>
<dbReference type="GO" id="GO:0004540">
    <property type="term" value="F:RNA nuclease activity"/>
    <property type="evidence" value="ECO:0007669"/>
    <property type="project" value="InterPro"/>
</dbReference>
<dbReference type="GO" id="GO:0000287">
    <property type="term" value="F:magnesium ion binding"/>
    <property type="evidence" value="ECO:0007669"/>
    <property type="project" value="UniProtKB-UniRule"/>
</dbReference>
<dbReference type="AlphaFoldDB" id="A0A512MHQ2"/>